<dbReference type="Proteomes" id="UP000694388">
    <property type="component" value="Unplaced"/>
</dbReference>
<comment type="subcellular location">
    <subcellularLocation>
        <location evidence="1">Cytoplasm</location>
        <location evidence="1">Cytoskeleton</location>
        <location evidence="1">Flagellum axoneme</location>
    </subcellularLocation>
</comment>
<protein>
    <recommendedName>
        <fullName evidence="11">Dynein regulatory complex subunit 3</fullName>
    </recommendedName>
</protein>
<dbReference type="PROSITE" id="PS51450">
    <property type="entry name" value="LRR"/>
    <property type="match status" value="3"/>
</dbReference>
<dbReference type="Gene3D" id="3.80.10.10">
    <property type="entry name" value="Ribonuclease Inhibitor"/>
    <property type="match status" value="1"/>
</dbReference>
<dbReference type="SUPFAM" id="SSF52075">
    <property type="entry name" value="Outer arm dynein light chain 1"/>
    <property type="match status" value="1"/>
</dbReference>
<reference evidence="12" key="2">
    <citation type="submission" date="2025-09" db="UniProtKB">
        <authorList>
            <consortium name="Ensembl"/>
        </authorList>
    </citation>
    <scope>IDENTIFICATION</scope>
</reference>
<dbReference type="PANTHER" id="PTHR45973:SF12">
    <property type="entry name" value="DYNEIN REGULATORY COMPLEX SUBUNIT 3"/>
    <property type="match status" value="1"/>
</dbReference>
<accession>A0A8C4R0B8</accession>
<evidence type="ECO:0000256" key="7">
    <source>
        <dbReference type="ARBA" id="ARBA00023069"/>
    </source>
</evidence>
<dbReference type="InterPro" id="IPR032675">
    <property type="entry name" value="LRR_dom_sf"/>
</dbReference>
<dbReference type="Pfam" id="PF14580">
    <property type="entry name" value="LRR_9"/>
    <property type="match status" value="1"/>
</dbReference>
<reference evidence="12" key="1">
    <citation type="submission" date="2025-08" db="UniProtKB">
        <authorList>
            <consortium name="Ensembl"/>
        </authorList>
    </citation>
    <scope>IDENTIFICATION</scope>
</reference>
<dbReference type="InterPro" id="IPR050576">
    <property type="entry name" value="Cilia_flagella_integrity"/>
</dbReference>
<evidence type="ECO:0000256" key="8">
    <source>
        <dbReference type="ARBA" id="ARBA00023212"/>
    </source>
</evidence>
<dbReference type="Ensembl" id="ENSEBUT00000023470.1">
    <property type="protein sequence ID" value="ENSEBUP00000022894.1"/>
    <property type="gene ID" value="ENSEBUG00000014104.1"/>
</dbReference>
<evidence type="ECO:0000256" key="11">
    <source>
        <dbReference type="ARBA" id="ARBA00040950"/>
    </source>
</evidence>
<evidence type="ECO:0000256" key="5">
    <source>
        <dbReference type="ARBA" id="ARBA00022846"/>
    </source>
</evidence>
<dbReference type="SMART" id="SM00365">
    <property type="entry name" value="LRR_SD22"/>
    <property type="match status" value="5"/>
</dbReference>
<keyword evidence="8" id="KW-0206">Cytoskeleton</keyword>
<evidence type="ECO:0000313" key="13">
    <source>
        <dbReference type="Proteomes" id="UP000694388"/>
    </source>
</evidence>
<dbReference type="PANTHER" id="PTHR45973">
    <property type="entry name" value="PROTEIN PHOSPHATASE 1 REGULATORY SUBUNIT SDS22-RELATED"/>
    <property type="match status" value="1"/>
</dbReference>
<keyword evidence="5" id="KW-0282">Flagellum</keyword>
<keyword evidence="4" id="KW-0677">Repeat</keyword>
<keyword evidence="13" id="KW-1185">Reference proteome</keyword>
<evidence type="ECO:0000256" key="9">
    <source>
        <dbReference type="ARBA" id="ARBA00023273"/>
    </source>
</evidence>
<sequence>MEANLDGRIIPDEPGIIDEEMLQIAVQQQVHKGKAENIAKEEVVQFKDVQSLTLYFHRILTIENLRHFTGLVKLQLNNNFIEKIEGLDYLENLQWLDLSFNNIRKIEGLEKLTKLEDLTLSHNNISRLENMDNLVKLNFLSIGHNDLQQLENVLYLRRFPNLYSLNLRGNLICEDERYDMFIGGYLSNLVYLDFRRIAQSLKELAKEKFDFGIEKQRCREQLLQEEEESVRTTAETVALHKAAFVHLLDGPSFFENMFTEDTVGLQFLVLPGVSDVFETYPLSSLSFISIFISDIKCYS</sequence>
<evidence type="ECO:0000256" key="2">
    <source>
        <dbReference type="ARBA" id="ARBA00022490"/>
    </source>
</evidence>
<dbReference type="SMART" id="SM00369">
    <property type="entry name" value="LRR_TYP"/>
    <property type="match status" value="3"/>
</dbReference>
<proteinExistence type="inferred from homology"/>
<name>A0A8C4R0B8_EPTBU</name>
<dbReference type="GO" id="GO:0005929">
    <property type="term" value="C:cilium"/>
    <property type="evidence" value="ECO:0007669"/>
    <property type="project" value="TreeGrafter"/>
</dbReference>
<keyword evidence="9" id="KW-0966">Cell projection</keyword>
<evidence type="ECO:0000256" key="10">
    <source>
        <dbReference type="ARBA" id="ARBA00038378"/>
    </source>
</evidence>
<evidence type="ECO:0000313" key="12">
    <source>
        <dbReference type="Ensembl" id="ENSEBUP00000022894.1"/>
    </source>
</evidence>
<dbReference type="InterPro" id="IPR001611">
    <property type="entry name" value="Leu-rich_rpt"/>
</dbReference>
<dbReference type="GeneTree" id="ENSGT00940000159298"/>
<keyword evidence="6" id="KW-0175">Coiled coil</keyword>
<comment type="similarity">
    <text evidence="10">Belongs to the DRC3 family.</text>
</comment>
<keyword evidence="2" id="KW-0963">Cytoplasm</keyword>
<evidence type="ECO:0000256" key="6">
    <source>
        <dbReference type="ARBA" id="ARBA00023054"/>
    </source>
</evidence>
<evidence type="ECO:0000256" key="1">
    <source>
        <dbReference type="ARBA" id="ARBA00004611"/>
    </source>
</evidence>
<dbReference type="AlphaFoldDB" id="A0A8C4R0B8"/>
<evidence type="ECO:0000256" key="3">
    <source>
        <dbReference type="ARBA" id="ARBA00022614"/>
    </source>
</evidence>
<evidence type="ECO:0000256" key="4">
    <source>
        <dbReference type="ARBA" id="ARBA00022737"/>
    </source>
</evidence>
<organism evidence="12 13">
    <name type="scientific">Eptatretus burgeri</name>
    <name type="common">Inshore hagfish</name>
    <dbReference type="NCBI Taxonomy" id="7764"/>
    <lineage>
        <taxon>Eukaryota</taxon>
        <taxon>Metazoa</taxon>
        <taxon>Chordata</taxon>
        <taxon>Craniata</taxon>
        <taxon>Vertebrata</taxon>
        <taxon>Cyclostomata</taxon>
        <taxon>Myxini</taxon>
        <taxon>Myxiniformes</taxon>
        <taxon>Myxinidae</taxon>
        <taxon>Eptatretinae</taxon>
        <taxon>Eptatretus</taxon>
    </lineage>
</organism>
<dbReference type="InterPro" id="IPR003591">
    <property type="entry name" value="Leu-rich_rpt_typical-subtyp"/>
</dbReference>
<keyword evidence="3" id="KW-0433">Leucine-rich repeat</keyword>
<keyword evidence="7" id="KW-0969">Cilium</keyword>